<dbReference type="SUPFAM" id="SSF51206">
    <property type="entry name" value="cAMP-binding domain-like"/>
    <property type="match status" value="1"/>
</dbReference>
<keyword evidence="7 13" id="KW-0851">Voltage-gated channel</keyword>
<name>A0A6A1WAJ3_9ROSI</name>
<dbReference type="Gene3D" id="2.60.120.10">
    <property type="entry name" value="Jelly Rolls"/>
    <property type="match status" value="1"/>
</dbReference>
<comment type="domain">
    <text evidence="13">The segment S4 is probably the voltage-sensor and is characterized by a series of positively charged amino acids. The pore-forming region H5 is enclosed by the transmembrane segments S5 and S6 in the Shaker-type (1P/6TM) and contains the GYGD signature motif which seems to be involved in potassium selectivity.</text>
</comment>
<dbReference type="InterPro" id="IPR021789">
    <property type="entry name" value="KHA_dom"/>
</dbReference>
<comment type="function">
    <text evidence="13">Potassium channel.</text>
</comment>
<evidence type="ECO:0000256" key="6">
    <source>
        <dbReference type="ARBA" id="ARBA00022826"/>
    </source>
</evidence>
<keyword evidence="8 13" id="KW-0630">Potassium</keyword>
<keyword evidence="5 13" id="KW-0812">Transmembrane</keyword>
<dbReference type="Gene3D" id="1.10.287.70">
    <property type="match status" value="1"/>
</dbReference>
<reference evidence="17 18" key="1">
    <citation type="journal article" date="2019" name="Plant Biotechnol. J.">
        <title>The red bayberry genome and genetic basis of sex determination.</title>
        <authorList>
            <person name="Jia H.M."/>
            <person name="Jia H.J."/>
            <person name="Cai Q.L."/>
            <person name="Wang Y."/>
            <person name="Zhao H.B."/>
            <person name="Yang W.F."/>
            <person name="Wang G.Y."/>
            <person name="Li Y.H."/>
            <person name="Zhan D.L."/>
            <person name="Shen Y.T."/>
            <person name="Niu Q.F."/>
            <person name="Chang L."/>
            <person name="Qiu J."/>
            <person name="Zhao L."/>
            <person name="Xie H.B."/>
            <person name="Fu W.Y."/>
            <person name="Jin J."/>
            <person name="Li X.W."/>
            <person name="Jiao Y."/>
            <person name="Zhou C.C."/>
            <person name="Tu T."/>
            <person name="Chai C.Y."/>
            <person name="Gao J.L."/>
            <person name="Fan L.J."/>
            <person name="van de Weg E."/>
            <person name="Wang J.Y."/>
            <person name="Gao Z.S."/>
        </authorList>
    </citation>
    <scope>NUCLEOTIDE SEQUENCE [LARGE SCALE GENOMIC DNA]</scope>
    <source>
        <tissue evidence="17">Leaves</tissue>
    </source>
</reference>
<evidence type="ECO:0000256" key="13">
    <source>
        <dbReference type="RuleBase" id="RU369015"/>
    </source>
</evidence>
<dbReference type="PANTHER" id="PTHR45743:SF6">
    <property type="entry name" value="POTASSIUM CHANNEL KAT2"/>
    <property type="match status" value="1"/>
</dbReference>
<gene>
    <name evidence="17" type="ORF">CJ030_MR2G005423</name>
</gene>
<evidence type="ECO:0000256" key="10">
    <source>
        <dbReference type="ARBA" id="ARBA00023065"/>
    </source>
</evidence>
<proteinExistence type="inferred from homology"/>
<feature type="domain" description="KHA" evidence="16">
    <location>
        <begin position="701"/>
        <end position="792"/>
    </location>
</feature>
<comment type="subcellular location">
    <subcellularLocation>
        <location evidence="1 13">Membrane</location>
        <topology evidence="1 13">Multi-pass membrane protein</topology>
    </subcellularLocation>
</comment>
<dbReference type="Pfam" id="PF00027">
    <property type="entry name" value="cNMP_binding"/>
    <property type="match status" value="1"/>
</dbReference>
<evidence type="ECO:0000256" key="2">
    <source>
        <dbReference type="ARBA" id="ARBA00007929"/>
    </source>
</evidence>
<dbReference type="FunFam" id="2.60.120.10:FF:000074">
    <property type="entry name" value="Potassium channel KAT2"/>
    <property type="match status" value="1"/>
</dbReference>
<dbReference type="Pfam" id="PF11834">
    <property type="entry name" value="KHA"/>
    <property type="match status" value="2"/>
</dbReference>
<evidence type="ECO:0000313" key="18">
    <source>
        <dbReference type="Proteomes" id="UP000516437"/>
    </source>
</evidence>
<keyword evidence="9 13" id="KW-1133">Transmembrane helix</keyword>
<dbReference type="PANTHER" id="PTHR45743">
    <property type="entry name" value="POTASSIUM CHANNEL AKT1"/>
    <property type="match status" value="1"/>
</dbReference>
<dbReference type="Pfam" id="PF00520">
    <property type="entry name" value="Ion_trans"/>
    <property type="match status" value="1"/>
</dbReference>
<evidence type="ECO:0000256" key="9">
    <source>
        <dbReference type="ARBA" id="ARBA00022989"/>
    </source>
</evidence>
<feature type="transmembrane region" description="Helical" evidence="13">
    <location>
        <begin position="195"/>
        <end position="220"/>
    </location>
</feature>
<dbReference type="InterPro" id="IPR014710">
    <property type="entry name" value="RmlC-like_jellyroll"/>
</dbReference>
<evidence type="ECO:0000256" key="14">
    <source>
        <dbReference type="SAM" id="MobiDB-lite"/>
    </source>
</evidence>
<keyword evidence="10 13" id="KW-0406">Ion transport</keyword>
<dbReference type="PROSITE" id="PS51490">
    <property type="entry name" value="KHA"/>
    <property type="match status" value="1"/>
</dbReference>
<protein>
    <recommendedName>
        <fullName evidence="13">Potassium channel</fullName>
    </recommendedName>
</protein>
<evidence type="ECO:0000313" key="17">
    <source>
        <dbReference type="EMBL" id="KAB1221336.1"/>
    </source>
</evidence>
<comment type="domain">
    <text evidence="13">The KHA domain (rich in hydrophobic and acidic residues) present in the C-terminal part is likely to be important for tetramerization.</text>
</comment>
<dbReference type="FunFam" id="1.10.287.70:FF:000123">
    <property type="entry name" value="Potassium channel KAT3"/>
    <property type="match status" value="1"/>
</dbReference>
<sequence length="792" mass="90054">MSFSGARNFFNRFCVADLHMENAVNSSLFSDDHLLPSLGARINRATKLRKYIISPFSPRYRAWEMLLVVLVIYSAWISPFEFAFLPYKQDAFFIIDNTVNGFFAVDIILTFFVAYLDAQSYLLVDDPKKIAVRYIATWFIFDVCSTAPFQSISLLFTNHSGELGFRLLSMLRLWRLRRVSSLFARLEKDIRFNYFWTRCFKLISVTLFAVHFAGCINYLIADRYPDPQKTWIGAVNPNFKEDGLLNRYVASIYWSITTMTTTGYGDLHAENPREMLFDIFYMLFNLGLTSYIIGNMTNLVVHWTSRTRNFRDSVRAASEFAARNHLPPSIQDQMLSHICLKFKTEGWNQQGALNGLPKAIRSSIAHYLFFPIVQKAHLFQGVSHDFLFQLVSEIEAEYFPPKEEVILQNEAPTDLYILVSGVVDFLCNVDGGDRVLGKASAGDSFGEFGVLYNRPQPFTVRTTEISQMLRLNRTSLMNAIQANPEAQRIIMDNLFQKLEKGSFEYLHKDPQILRDCFGGEPIQGSWSNAECKDNSNQDPTMQEAVDKYFPESETAEQREICRSQMSTESATDENLMAEDGQIALHAAVCRGHPAMVEIPLGGANVNKQDARGRTPKALAERHENKRLTDLLLSYENRTPDEHRIDLVGPESADNSMSNQIKHRRQAPHPLNTQQKKEPTCSCSSRFNGPIDTEVTKLMKKRVTIHMKLQQDGTSRRQLGKLIILPDSIEELLKIAAVTPVACETAGEKFGGSKPAKVINAENAEIDDINVIRDGDHLFLLPNECEKMDFNVT</sequence>
<organism evidence="17 18">
    <name type="scientific">Morella rubra</name>
    <name type="common">Chinese bayberry</name>
    <dbReference type="NCBI Taxonomy" id="262757"/>
    <lineage>
        <taxon>Eukaryota</taxon>
        <taxon>Viridiplantae</taxon>
        <taxon>Streptophyta</taxon>
        <taxon>Embryophyta</taxon>
        <taxon>Tracheophyta</taxon>
        <taxon>Spermatophyta</taxon>
        <taxon>Magnoliopsida</taxon>
        <taxon>eudicotyledons</taxon>
        <taxon>Gunneridae</taxon>
        <taxon>Pentapetalae</taxon>
        <taxon>rosids</taxon>
        <taxon>fabids</taxon>
        <taxon>Fagales</taxon>
        <taxon>Myricaceae</taxon>
        <taxon>Morella</taxon>
    </lineage>
</organism>
<dbReference type="InterPro" id="IPR045319">
    <property type="entry name" value="KAT/AKT"/>
</dbReference>
<evidence type="ECO:0000256" key="1">
    <source>
        <dbReference type="ARBA" id="ARBA00004141"/>
    </source>
</evidence>
<keyword evidence="6 13" id="KW-0631">Potassium channel</keyword>
<comment type="subunit">
    <text evidence="13">The potassium channel is composed of a homo- or heterotetrameric complex of pore-forming subunits.</text>
</comment>
<dbReference type="Proteomes" id="UP000516437">
    <property type="component" value="Chromosome 2"/>
</dbReference>
<dbReference type="GO" id="GO:0034702">
    <property type="term" value="C:monoatomic ion channel complex"/>
    <property type="evidence" value="ECO:0007669"/>
    <property type="project" value="UniProtKB-KW"/>
</dbReference>
<evidence type="ECO:0000256" key="5">
    <source>
        <dbReference type="ARBA" id="ARBA00022692"/>
    </source>
</evidence>
<keyword evidence="12 13" id="KW-0407">Ion channel</keyword>
<feature type="domain" description="Cyclic nucleotide-binding" evidence="15">
    <location>
        <begin position="378"/>
        <end position="497"/>
    </location>
</feature>
<evidence type="ECO:0000259" key="15">
    <source>
        <dbReference type="PROSITE" id="PS50042"/>
    </source>
</evidence>
<dbReference type="PROSITE" id="PS50042">
    <property type="entry name" value="CNMP_BINDING_3"/>
    <property type="match status" value="1"/>
</dbReference>
<feature type="region of interest" description="Disordered" evidence="14">
    <location>
        <begin position="662"/>
        <end position="681"/>
    </location>
</feature>
<evidence type="ECO:0000256" key="8">
    <source>
        <dbReference type="ARBA" id="ARBA00022958"/>
    </source>
</evidence>
<dbReference type="PRINTS" id="PR01463">
    <property type="entry name" value="EAGCHANLFMLY"/>
</dbReference>
<dbReference type="SMART" id="SM00100">
    <property type="entry name" value="cNMP"/>
    <property type="match status" value="1"/>
</dbReference>
<dbReference type="CDD" id="cd00038">
    <property type="entry name" value="CAP_ED"/>
    <property type="match status" value="1"/>
</dbReference>
<dbReference type="SUPFAM" id="SSF81324">
    <property type="entry name" value="Voltage-gated potassium channels"/>
    <property type="match status" value="1"/>
</dbReference>
<evidence type="ECO:0000256" key="7">
    <source>
        <dbReference type="ARBA" id="ARBA00022882"/>
    </source>
</evidence>
<dbReference type="OrthoDB" id="426293at2759"/>
<evidence type="ECO:0000259" key="16">
    <source>
        <dbReference type="PROSITE" id="PS51490"/>
    </source>
</evidence>
<keyword evidence="18" id="KW-1185">Reference proteome</keyword>
<dbReference type="InterPro" id="IPR018490">
    <property type="entry name" value="cNMP-bd_dom_sf"/>
</dbReference>
<feature type="transmembrane region" description="Helical" evidence="13">
    <location>
        <begin position="99"/>
        <end position="118"/>
    </location>
</feature>
<dbReference type="Gene3D" id="1.25.40.20">
    <property type="entry name" value="Ankyrin repeat-containing domain"/>
    <property type="match status" value="1"/>
</dbReference>
<evidence type="ECO:0000256" key="4">
    <source>
        <dbReference type="ARBA" id="ARBA00022538"/>
    </source>
</evidence>
<keyword evidence="11 13" id="KW-0472">Membrane</keyword>
<dbReference type="GO" id="GO:0005249">
    <property type="term" value="F:voltage-gated potassium channel activity"/>
    <property type="evidence" value="ECO:0007669"/>
    <property type="project" value="UniProtKB-UniRule"/>
</dbReference>
<comment type="similarity">
    <text evidence="2 13">Belongs to the potassium channel family. Plant (TC 1.A.1.4) subfamily.</text>
</comment>
<dbReference type="InterPro" id="IPR036770">
    <property type="entry name" value="Ankyrin_rpt-contain_sf"/>
</dbReference>
<dbReference type="InterPro" id="IPR000595">
    <property type="entry name" value="cNMP-bd_dom"/>
</dbReference>
<dbReference type="AlphaFoldDB" id="A0A6A1WAJ3"/>
<evidence type="ECO:0000256" key="3">
    <source>
        <dbReference type="ARBA" id="ARBA00022448"/>
    </source>
</evidence>
<dbReference type="EMBL" id="RXIC02000020">
    <property type="protein sequence ID" value="KAB1221336.1"/>
    <property type="molecule type" value="Genomic_DNA"/>
</dbReference>
<dbReference type="InterPro" id="IPR005821">
    <property type="entry name" value="Ion_trans_dom"/>
</dbReference>
<dbReference type="SUPFAM" id="SSF48403">
    <property type="entry name" value="Ankyrin repeat"/>
    <property type="match status" value="1"/>
</dbReference>
<evidence type="ECO:0000256" key="11">
    <source>
        <dbReference type="ARBA" id="ARBA00023136"/>
    </source>
</evidence>
<feature type="transmembrane region" description="Helical" evidence="13">
    <location>
        <begin position="279"/>
        <end position="301"/>
    </location>
</feature>
<accession>A0A6A1WAJ3</accession>
<comment type="caution">
    <text evidence="13">Lacks conserved residue(s) required for the propagation of feature annotation.</text>
</comment>
<keyword evidence="4 13" id="KW-0633">Potassium transport</keyword>
<comment type="caution">
    <text evidence="17">The sequence shown here is derived from an EMBL/GenBank/DDBJ whole genome shotgun (WGS) entry which is preliminary data.</text>
</comment>
<evidence type="ECO:0000256" key="12">
    <source>
        <dbReference type="ARBA" id="ARBA00023303"/>
    </source>
</evidence>
<keyword evidence="3 13" id="KW-0813">Transport</keyword>
<feature type="transmembrane region" description="Helical" evidence="13">
    <location>
        <begin position="65"/>
        <end position="87"/>
    </location>
</feature>
<dbReference type="InterPro" id="IPR003938">
    <property type="entry name" value="K_chnl_volt-dep_EAG/ELK/ERG"/>
</dbReference>